<dbReference type="PANTHER" id="PTHR20858:SF17">
    <property type="entry name" value="HYDROXYMETHYLPYRIMIDINE_PHOSPHOMETHYLPYRIMIDINE KINASE THI20-RELATED"/>
    <property type="match status" value="1"/>
</dbReference>
<evidence type="ECO:0000256" key="1">
    <source>
        <dbReference type="ARBA" id="ARBA00022977"/>
    </source>
</evidence>
<keyword evidence="3" id="KW-0418">Kinase</keyword>
<organism evidence="3 4">
    <name type="scientific">Phocicoccus schoeneichii</name>
    <dbReference type="NCBI Taxonomy" id="1812261"/>
    <lineage>
        <taxon>Bacteria</taxon>
        <taxon>Bacillati</taxon>
        <taxon>Bacillota</taxon>
        <taxon>Bacilli</taxon>
        <taxon>Bacillales</taxon>
        <taxon>Salinicoccaceae</taxon>
        <taxon>Phocicoccus</taxon>
    </lineage>
</organism>
<dbReference type="SUPFAM" id="SSF53613">
    <property type="entry name" value="Ribokinase-like"/>
    <property type="match status" value="1"/>
</dbReference>
<dbReference type="InterPro" id="IPR029056">
    <property type="entry name" value="Ribokinase-like"/>
</dbReference>
<evidence type="ECO:0000259" key="2">
    <source>
        <dbReference type="Pfam" id="PF08543"/>
    </source>
</evidence>
<keyword evidence="1" id="KW-0784">Thiamine biosynthesis</keyword>
<evidence type="ECO:0000313" key="3">
    <source>
        <dbReference type="EMBL" id="CAD2075340.1"/>
    </source>
</evidence>
<name>A0A6V7RCG8_9BACL</name>
<comment type="caution">
    <text evidence="3">The sequence shown here is derived from an EMBL/GenBank/DDBJ whole genome shotgun (WGS) entry which is preliminary data.</text>
</comment>
<dbReference type="EC" id="2.7.1.49" evidence="3"/>
<dbReference type="InterPro" id="IPR013749">
    <property type="entry name" value="PM/HMP-P_kinase-1"/>
</dbReference>
<sequence length="94" mass="10453">MDDSYAMDFVSLEKDSFWLKTNRIQTNRSHGTGDTFSSCLLAELAKGNSLKDAIITSKDFIYCAIKNGIHVGHGHGPVNHWTKLEGNLEIVVKD</sequence>
<dbReference type="AlphaFoldDB" id="A0A6V7RCG8"/>
<gene>
    <name evidence="3" type="primary">thiD_2</name>
    <name evidence="3" type="ORF">JEOSCH030_00848</name>
</gene>
<dbReference type="GO" id="GO:0008972">
    <property type="term" value="F:phosphomethylpyrimidine kinase activity"/>
    <property type="evidence" value="ECO:0007669"/>
    <property type="project" value="TreeGrafter"/>
</dbReference>
<feature type="domain" description="Pyridoxamine kinase/Phosphomethylpyrimidine kinase" evidence="2">
    <location>
        <begin position="3"/>
        <end position="79"/>
    </location>
</feature>
<dbReference type="EMBL" id="CAJEWE010000008">
    <property type="protein sequence ID" value="CAD2075340.1"/>
    <property type="molecule type" value="Genomic_DNA"/>
</dbReference>
<dbReference type="PANTHER" id="PTHR20858">
    <property type="entry name" value="PHOSPHOMETHYLPYRIMIDINE KINASE"/>
    <property type="match status" value="1"/>
</dbReference>
<evidence type="ECO:0000313" key="4">
    <source>
        <dbReference type="Proteomes" id="UP000521032"/>
    </source>
</evidence>
<accession>A0A6V7RCG8</accession>
<dbReference type="Pfam" id="PF08543">
    <property type="entry name" value="Phos_pyr_kin"/>
    <property type="match status" value="1"/>
</dbReference>
<dbReference type="GO" id="GO:0008902">
    <property type="term" value="F:hydroxymethylpyrimidine kinase activity"/>
    <property type="evidence" value="ECO:0007669"/>
    <property type="project" value="UniProtKB-EC"/>
</dbReference>
<dbReference type="GO" id="GO:0009228">
    <property type="term" value="P:thiamine biosynthetic process"/>
    <property type="evidence" value="ECO:0007669"/>
    <property type="project" value="UniProtKB-KW"/>
</dbReference>
<protein>
    <submittedName>
        <fullName evidence="3">Hydroxymethylpyrimidine/phosphomethylpyrimidine kinase</fullName>
        <ecNumber evidence="3">2.7.1.49</ecNumber>
    </submittedName>
</protein>
<dbReference type="Gene3D" id="3.40.1190.20">
    <property type="match status" value="1"/>
</dbReference>
<dbReference type="GO" id="GO:0005829">
    <property type="term" value="C:cytosol"/>
    <property type="evidence" value="ECO:0007669"/>
    <property type="project" value="TreeGrafter"/>
</dbReference>
<keyword evidence="4" id="KW-1185">Reference proteome</keyword>
<keyword evidence="3" id="KW-0808">Transferase</keyword>
<reference evidence="3 4" key="1">
    <citation type="submission" date="2020-07" db="EMBL/GenBank/DDBJ databases">
        <authorList>
            <person name="Criscuolo A."/>
        </authorList>
    </citation>
    <scope>NUCLEOTIDE SEQUENCE [LARGE SCALE GENOMIC DNA]</scope>
    <source>
        <strain evidence="4">CIP 111030</strain>
    </source>
</reference>
<proteinExistence type="predicted"/>
<dbReference type="Proteomes" id="UP000521032">
    <property type="component" value="Unassembled WGS sequence"/>
</dbReference>